<evidence type="ECO:0000256" key="7">
    <source>
        <dbReference type="ARBA" id="ARBA00023065"/>
    </source>
</evidence>
<feature type="transmembrane region" description="Helical" evidence="10">
    <location>
        <begin position="181"/>
        <end position="199"/>
    </location>
</feature>
<evidence type="ECO:0000256" key="8">
    <source>
        <dbReference type="ARBA" id="ARBA00023136"/>
    </source>
</evidence>
<feature type="region of interest" description="Disordered" evidence="9">
    <location>
        <begin position="291"/>
        <end position="323"/>
    </location>
</feature>
<dbReference type="EMBL" id="MPZV01000001">
    <property type="protein sequence ID" value="OOY25501.1"/>
    <property type="molecule type" value="Genomic_DNA"/>
</dbReference>
<keyword evidence="7" id="KW-0406">Ion transport</keyword>
<evidence type="ECO:0000259" key="12">
    <source>
        <dbReference type="Pfam" id="PF16916"/>
    </source>
</evidence>
<dbReference type="SUPFAM" id="SSF160240">
    <property type="entry name" value="Cation efflux protein cytoplasmic domain-like"/>
    <property type="match status" value="1"/>
</dbReference>
<dbReference type="Pfam" id="PF01545">
    <property type="entry name" value="Cation_efflux"/>
    <property type="match status" value="1"/>
</dbReference>
<evidence type="ECO:0000256" key="9">
    <source>
        <dbReference type="SAM" id="MobiDB-lite"/>
    </source>
</evidence>
<dbReference type="InterPro" id="IPR058533">
    <property type="entry name" value="Cation_efflux_TM"/>
</dbReference>
<dbReference type="PANTHER" id="PTHR11562">
    <property type="entry name" value="CATION EFFLUX PROTEIN/ ZINC TRANSPORTER"/>
    <property type="match status" value="1"/>
</dbReference>
<comment type="caution">
    <text evidence="13">The sequence shown here is derived from an EMBL/GenBank/DDBJ whole genome shotgun (WGS) entry which is preliminary data.</text>
</comment>
<evidence type="ECO:0000313" key="14">
    <source>
        <dbReference type="Proteomes" id="UP000190787"/>
    </source>
</evidence>
<feature type="domain" description="Cation efflux protein cytoplasmic" evidence="12">
    <location>
        <begin position="214"/>
        <end position="287"/>
    </location>
</feature>
<keyword evidence="6 10" id="KW-1133">Transmembrane helix</keyword>
<dbReference type="NCBIfam" id="TIGR01297">
    <property type="entry name" value="CDF"/>
    <property type="match status" value="1"/>
</dbReference>
<evidence type="ECO:0000313" key="13">
    <source>
        <dbReference type="EMBL" id="OOY25501.1"/>
    </source>
</evidence>
<feature type="transmembrane region" description="Helical" evidence="10">
    <location>
        <begin position="86"/>
        <end position="105"/>
    </location>
</feature>
<dbReference type="SUPFAM" id="SSF161111">
    <property type="entry name" value="Cation efflux protein transmembrane domain-like"/>
    <property type="match status" value="1"/>
</dbReference>
<evidence type="ECO:0000259" key="11">
    <source>
        <dbReference type="Pfam" id="PF01545"/>
    </source>
</evidence>
<sequence length="323" mass="34841">MPHDHHHHHNLDDASDNRVLWAVVVNVVLTFAQVFGGAIAGSMALIADGVHNFSDAAALVLAFGARKLAKRGADAAMSFGWSRAEVIAAFVNYIALILISVWLVVEAVGRMIHPPQVDGWIVVWLATLALIIDLATAALTYALSKHSLNIRAAFLHNLADAGASVAVIVGGIVILLYDWRLVDPILTIGISVFILWHVATDLKPVLRILMLGAPPEKDCTEVRGALGEVEGVASVHHVHLWQIDEKRVSVEAHLVLDEGRDYATVIARAKDMLAHQFGIHHATLEPESASLGCADHADHDDHEDHGHADHGHSDHAHAGHPAH</sequence>
<keyword evidence="8 10" id="KW-0472">Membrane</keyword>
<reference evidence="13 14" key="1">
    <citation type="submission" date="2016-11" db="EMBL/GenBank/DDBJ databases">
        <title>A multilocus sequence analysis scheme for characterization of bacteria in the genus Thioclava.</title>
        <authorList>
            <person name="Liu Y."/>
            <person name="Shao Z."/>
        </authorList>
    </citation>
    <scope>NUCLEOTIDE SEQUENCE [LARGE SCALE GENOMIC DNA]</scope>
    <source>
        <strain evidence="13 14">TAW-CT134</strain>
    </source>
</reference>
<evidence type="ECO:0000256" key="5">
    <source>
        <dbReference type="ARBA" id="ARBA00022906"/>
    </source>
</evidence>
<dbReference type="PANTHER" id="PTHR11562:SF17">
    <property type="entry name" value="RE54080P-RELATED"/>
    <property type="match status" value="1"/>
</dbReference>
<evidence type="ECO:0000256" key="6">
    <source>
        <dbReference type="ARBA" id="ARBA00022989"/>
    </source>
</evidence>
<comment type="similarity">
    <text evidence="2">Belongs to the cation diffusion facilitator (CDF) transporter (TC 2.A.4) family. SLC30A subfamily.</text>
</comment>
<evidence type="ECO:0000256" key="3">
    <source>
        <dbReference type="ARBA" id="ARBA00022448"/>
    </source>
</evidence>
<evidence type="ECO:0000256" key="10">
    <source>
        <dbReference type="SAM" id="Phobius"/>
    </source>
</evidence>
<evidence type="ECO:0000256" key="2">
    <source>
        <dbReference type="ARBA" id="ARBA00008873"/>
    </source>
</evidence>
<dbReference type="InterPro" id="IPR027470">
    <property type="entry name" value="Cation_efflux_CTD"/>
</dbReference>
<protein>
    <submittedName>
        <fullName evidence="13">Cation transporter</fullName>
    </submittedName>
</protein>
<gene>
    <name evidence="13" type="ORF">BMI91_03585</name>
</gene>
<dbReference type="Proteomes" id="UP000190787">
    <property type="component" value="Unassembled WGS sequence"/>
</dbReference>
<feature type="transmembrane region" description="Helical" evidence="10">
    <location>
        <begin position="120"/>
        <end position="142"/>
    </location>
</feature>
<accession>A0ABX3N1J2</accession>
<feature type="compositionally biased region" description="Basic and acidic residues" evidence="9">
    <location>
        <begin position="295"/>
        <end position="317"/>
    </location>
</feature>
<name>A0ABX3N1J2_9RHOB</name>
<proteinExistence type="inferred from homology"/>
<evidence type="ECO:0000256" key="4">
    <source>
        <dbReference type="ARBA" id="ARBA00022692"/>
    </source>
</evidence>
<feature type="transmembrane region" description="Helical" evidence="10">
    <location>
        <begin position="20"/>
        <end position="46"/>
    </location>
</feature>
<keyword evidence="14" id="KW-1185">Reference proteome</keyword>
<dbReference type="RefSeq" id="WP_078603973.1">
    <property type="nucleotide sequence ID" value="NZ_MPZV01000001.1"/>
</dbReference>
<dbReference type="Gene3D" id="1.20.1510.10">
    <property type="entry name" value="Cation efflux protein transmembrane domain"/>
    <property type="match status" value="1"/>
</dbReference>
<dbReference type="InterPro" id="IPR027469">
    <property type="entry name" value="Cation_efflux_TMD_sf"/>
</dbReference>
<dbReference type="InterPro" id="IPR002524">
    <property type="entry name" value="Cation_efflux"/>
</dbReference>
<organism evidence="13 14">
    <name type="scientific">Thioclava sediminum</name>
    <dbReference type="NCBI Taxonomy" id="1915319"/>
    <lineage>
        <taxon>Bacteria</taxon>
        <taxon>Pseudomonadati</taxon>
        <taxon>Pseudomonadota</taxon>
        <taxon>Alphaproteobacteria</taxon>
        <taxon>Rhodobacterales</taxon>
        <taxon>Paracoccaceae</taxon>
        <taxon>Thioclava</taxon>
    </lineage>
</organism>
<dbReference type="InterPro" id="IPR050681">
    <property type="entry name" value="CDF/SLC30A"/>
</dbReference>
<comment type="subcellular location">
    <subcellularLocation>
        <location evidence="1">Membrane</location>
        <topology evidence="1">Multi-pass membrane protein</topology>
    </subcellularLocation>
</comment>
<dbReference type="InterPro" id="IPR036837">
    <property type="entry name" value="Cation_efflux_CTD_sf"/>
</dbReference>
<feature type="transmembrane region" description="Helical" evidence="10">
    <location>
        <begin position="154"/>
        <end position="175"/>
    </location>
</feature>
<keyword evidence="5" id="KW-0864">Zinc transport</keyword>
<feature type="domain" description="Cation efflux protein transmembrane" evidence="11">
    <location>
        <begin position="20"/>
        <end position="210"/>
    </location>
</feature>
<keyword evidence="5" id="KW-0862">Zinc</keyword>
<keyword evidence="4 10" id="KW-0812">Transmembrane</keyword>
<evidence type="ECO:0000256" key="1">
    <source>
        <dbReference type="ARBA" id="ARBA00004141"/>
    </source>
</evidence>
<dbReference type="Pfam" id="PF16916">
    <property type="entry name" value="ZT_dimer"/>
    <property type="match status" value="1"/>
</dbReference>
<keyword evidence="3" id="KW-0813">Transport</keyword>